<evidence type="ECO:0000256" key="3">
    <source>
        <dbReference type="SAM" id="MobiDB-lite"/>
    </source>
</evidence>
<feature type="compositionally biased region" description="Polar residues" evidence="3">
    <location>
        <begin position="703"/>
        <end position="714"/>
    </location>
</feature>
<feature type="compositionally biased region" description="Polar residues" evidence="3">
    <location>
        <begin position="1143"/>
        <end position="1153"/>
    </location>
</feature>
<feature type="region of interest" description="Disordered" evidence="3">
    <location>
        <begin position="679"/>
        <end position="733"/>
    </location>
</feature>
<name>A0ABM1IST3_POLDO</name>
<feature type="compositionally biased region" description="Basic residues" evidence="3">
    <location>
        <begin position="388"/>
        <end position="397"/>
    </location>
</feature>
<feature type="compositionally biased region" description="Low complexity" evidence="3">
    <location>
        <begin position="927"/>
        <end position="962"/>
    </location>
</feature>
<organism evidence="5 6">
    <name type="scientific">Polistes dominula</name>
    <name type="common">European paper wasp</name>
    <name type="synonym">Vespa dominula</name>
    <dbReference type="NCBI Taxonomy" id="743375"/>
    <lineage>
        <taxon>Eukaryota</taxon>
        <taxon>Metazoa</taxon>
        <taxon>Ecdysozoa</taxon>
        <taxon>Arthropoda</taxon>
        <taxon>Hexapoda</taxon>
        <taxon>Insecta</taxon>
        <taxon>Pterygota</taxon>
        <taxon>Neoptera</taxon>
        <taxon>Endopterygota</taxon>
        <taxon>Hymenoptera</taxon>
        <taxon>Apocrita</taxon>
        <taxon>Aculeata</taxon>
        <taxon>Vespoidea</taxon>
        <taxon>Vespidae</taxon>
        <taxon>Polistinae</taxon>
        <taxon>Polistini</taxon>
        <taxon>Polistes</taxon>
    </lineage>
</organism>
<dbReference type="InterPro" id="IPR043198">
    <property type="entry name" value="Cyclin/Ssn8"/>
</dbReference>
<dbReference type="InterPro" id="IPR006671">
    <property type="entry name" value="Cyclin_N"/>
</dbReference>
<feature type="region of interest" description="Disordered" evidence="3">
    <location>
        <begin position="600"/>
        <end position="632"/>
    </location>
</feature>
<evidence type="ECO:0000256" key="1">
    <source>
        <dbReference type="ARBA" id="ARBA00023127"/>
    </source>
</evidence>
<feature type="compositionally biased region" description="Low complexity" evidence="3">
    <location>
        <begin position="259"/>
        <end position="269"/>
    </location>
</feature>
<feature type="domain" description="Cyclin-like" evidence="4">
    <location>
        <begin position="38"/>
        <end position="135"/>
    </location>
</feature>
<evidence type="ECO:0000313" key="6">
    <source>
        <dbReference type="RefSeq" id="XP_015183270.1"/>
    </source>
</evidence>
<feature type="region of interest" description="Disordered" evidence="3">
    <location>
        <begin position="1029"/>
        <end position="1095"/>
    </location>
</feature>
<feature type="region of interest" description="Disordered" evidence="3">
    <location>
        <begin position="256"/>
        <end position="423"/>
    </location>
</feature>
<dbReference type="InterPro" id="IPR036915">
    <property type="entry name" value="Cyclin-like_sf"/>
</dbReference>
<dbReference type="Pfam" id="PF21797">
    <property type="entry name" value="CycT2-like_C"/>
    <property type="match status" value="1"/>
</dbReference>
<feature type="unsure residue" description="I or L" evidence="6">
    <location>
        <position position="30"/>
    </location>
</feature>
<reference evidence="6" key="1">
    <citation type="submission" date="2025-08" db="UniProtKB">
        <authorList>
            <consortium name="RefSeq"/>
        </authorList>
    </citation>
    <scope>IDENTIFICATION</scope>
    <source>
        <tissue evidence="6">Whole body</tissue>
    </source>
</reference>
<feature type="compositionally biased region" description="Basic and acidic residues" evidence="3">
    <location>
        <begin position="298"/>
        <end position="308"/>
    </location>
</feature>
<feature type="compositionally biased region" description="Low complexity" evidence="3">
    <location>
        <begin position="616"/>
        <end position="632"/>
    </location>
</feature>
<dbReference type="SUPFAM" id="SSF47954">
    <property type="entry name" value="Cyclin-like"/>
    <property type="match status" value="2"/>
</dbReference>
<dbReference type="CDD" id="cd20538">
    <property type="entry name" value="CYCLIN_CCNT_rpt1"/>
    <property type="match status" value="1"/>
</dbReference>
<dbReference type="RefSeq" id="XP_015183270.1">
    <property type="nucleotide sequence ID" value="XM_015327784.1"/>
</dbReference>
<keyword evidence="1 2" id="KW-0195">Cyclin</keyword>
<feature type="compositionally biased region" description="Basic and acidic residues" evidence="3">
    <location>
        <begin position="1194"/>
        <end position="1204"/>
    </location>
</feature>
<feature type="compositionally biased region" description="Basic and acidic residues" evidence="3">
    <location>
        <begin position="493"/>
        <end position="543"/>
    </location>
</feature>
<evidence type="ECO:0000313" key="5">
    <source>
        <dbReference type="Proteomes" id="UP000694924"/>
    </source>
</evidence>
<feature type="region of interest" description="Disordered" evidence="3">
    <location>
        <begin position="812"/>
        <end position="839"/>
    </location>
</feature>
<feature type="compositionally biased region" description="Low complexity" evidence="3">
    <location>
        <begin position="1226"/>
        <end position="1263"/>
    </location>
</feature>
<feature type="compositionally biased region" description="Basic and acidic residues" evidence="3">
    <location>
        <begin position="1072"/>
        <end position="1087"/>
    </location>
</feature>
<feature type="region of interest" description="Disordered" evidence="3">
    <location>
        <begin position="1112"/>
        <end position="1316"/>
    </location>
</feature>
<feature type="compositionally biased region" description="Polar residues" evidence="3">
    <location>
        <begin position="600"/>
        <end position="615"/>
    </location>
</feature>
<accession>A0ABM1IST3</accession>
<dbReference type="InterPro" id="IPR013763">
    <property type="entry name" value="Cyclin-like_dom"/>
</dbReference>
<feature type="compositionally biased region" description="Basic and acidic residues" evidence="3">
    <location>
        <begin position="1033"/>
        <end position="1042"/>
    </location>
</feature>
<dbReference type="Proteomes" id="UP000694924">
    <property type="component" value="Unplaced"/>
</dbReference>
<feature type="compositionally biased region" description="Basic residues" evidence="3">
    <location>
        <begin position="1043"/>
        <end position="1071"/>
    </location>
</feature>
<comment type="similarity">
    <text evidence="2">Belongs to the cyclin family.</text>
</comment>
<sequence length="1316" mass="148502">MAADEKWYFTKEQLANTPSRRCGIDADKELSYRQQAANFIQDMGQRLVVTQLCINTAIVYMHRFYVFHSLSQFHRNSIAAAALFLAAKVEEQPRKLEHVIKMAYMCLHREQPPDRSEQYLEQAQDLVFNENVLLQTLGFDVAIDHPHTHVVRCCQLVKASKDLAQTSYFMASNSLHLTTMCLQYKPTVVACFCIHLACKWSNWEIPQSNEGRQWFWYVDKSVTKELLAQLTAEFLHIFDKCPSRLKKKIMSISANQSPNLNHQNVPNNNSLFDAEPRKVQSPANAAEGGPTFHFNRPHHSEKQEDRRQQQGPSTNPTRPPVDYREYKEKKERERLEREKAAPTPSTSGHQSHAVDINKHHSSHHHKQPVPGTSSMPNKHSVPPGQKSTMHHNHHHRQEIKVNQPVQQRHSTGNQPRESNRDPNRQRIAREYNSSSSSNTNSAVHSHGHILHQGKDVNADNALPDNTSHRSDIVTLQDNLSNNNHNLQRLNIMDGKHQPHDKRVYDPRHKPVDHKKDAEQKVYNKYPDSSRDRQRKSDSLEQRSEEVRKLIEKPLPYPKPALDVQHAANLQKPSYHGKYSQADKPQGSTSAFISDIKSTSMPQNTFTQEKSPTTPASSLSQISQKSISSKSMISQHSAYSVSQTLKDSIKNGNSQSSCLTPLNNIDDSKAEKRLRHDELVDQQSNLLPTAPPVTKHKSLFSPEKVQTSRESSSHSQRPKSKQKTPPAVKVPKQDRAPEAALTGLNLATSFTSPPNLHQAESMAIKRSGSDLSGIAHKRHRTISSSENEPHAKVKIEDASSLEAMKMHSRVPEIIQPIRDNPSSNGRSTSVSSELQPPELIKPFEPETVISRFGTMATNGLDANIETQQVQMEYLSPMKSAQSISALLQEPLAPLPSLLQGMQQFSQITSQQAHQEQVVQQEQQQQSQQQQSSQQSQMQLQMQQQQSVQHQHLHSHQQQQQQQQPITSHSLLLPNSQLAVQTQCMTLPSTMTETSVVSTVDISVLSAPVQSNTDGIVQTVPTTTTVQKAVVPTVTEEKKNDHHKSEKKKKKEKHKHKEHKEKSKDKHKHKHKEKDKEKHREKDKDKTEETLPAAPIKITIPKEKLNLSGETAVTSGGNVVVPEKNKSPQGTGLKLKIVKDRLKSTESIPGTQAQPVPQAPLKMKIRTDAIWRSSTGSAPVTTTSASTISSASDYSGESRKRERSDANDSASNALHAAKRPHYHHYHHQQSSQQQQQQQQQQHQQQQQQQAQQQAQQQQQQQQTQQVSSMVAGGHGQYRSGERQNGRHYSSSSNNKERHTSSHHKSTSKISQNQQSHAT</sequence>
<feature type="compositionally biased region" description="Polar residues" evidence="3">
    <location>
        <begin position="403"/>
        <end position="416"/>
    </location>
</feature>
<feature type="compositionally biased region" description="Polar residues" evidence="3">
    <location>
        <begin position="1307"/>
        <end position="1316"/>
    </location>
</feature>
<feature type="region of interest" description="Disordered" evidence="3">
    <location>
        <begin position="491"/>
        <end position="543"/>
    </location>
</feature>
<feature type="region of interest" description="Disordered" evidence="3">
    <location>
        <begin position="927"/>
        <end position="964"/>
    </location>
</feature>
<feature type="compositionally biased region" description="Low complexity" evidence="3">
    <location>
        <begin position="1171"/>
        <end position="1193"/>
    </location>
</feature>
<keyword evidence="5" id="KW-1185">Reference proteome</keyword>
<evidence type="ECO:0000259" key="4">
    <source>
        <dbReference type="SMART" id="SM00385"/>
    </source>
</evidence>
<dbReference type="CDD" id="cd20539">
    <property type="entry name" value="CYCLIN_CCNT_rpt2"/>
    <property type="match status" value="1"/>
</dbReference>
<feature type="compositionally biased region" description="Basic and acidic residues" evidence="3">
    <location>
        <begin position="321"/>
        <end position="340"/>
    </location>
</feature>
<feature type="compositionally biased region" description="Basic residues" evidence="3">
    <location>
        <begin position="1214"/>
        <end position="1225"/>
    </location>
</feature>
<feature type="compositionally biased region" description="Polar residues" evidence="3">
    <location>
        <begin position="819"/>
        <end position="833"/>
    </location>
</feature>
<gene>
    <name evidence="6" type="primary">LOC107070001</name>
</gene>
<protein>
    <submittedName>
        <fullName evidence="6">Cyclin-T-like isoform X3</fullName>
    </submittedName>
</protein>
<dbReference type="Pfam" id="PF00134">
    <property type="entry name" value="Cyclin_N"/>
    <property type="match status" value="1"/>
</dbReference>
<dbReference type="SMART" id="SM00385">
    <property type="entry name" value="CYCLIN"/>
    <property type="match status" value="1"/>
</dbReference>
<proteinExistence type="inferred from homology"/>
<dbReference type="PANTHER" id="PTHR10026">
    <property type="entry name" value="CYCLIN"/>
    <property type="match status" value="1"/>
</dbReference>
<evidence type="ECO:0000256" key="2">
    <source>
        <dbReference type="RuleBase" id="RU000383"/>
    </source>
</evidence>
<dbReference type="Gene3D" id="1.10.472.10">
    <property type="entry name" value="Cyclin-like"/>
    <property type="match status" value="2"/>
</dbReference>